<accession>A0ABW8T0G9</accession>
<evidence type="ECO:0000259" key="7">
    <source>
        <dbReference type="Pfam" id="PF00361"/>
    </source>
</evidence>
<evidence type="ECO:0000256" key="6">
    <source>
        <dbReference type="SAM" id="Phobius"/>
    </source>
</evidence>
<feature type="domain" description="NADH:quinone oxidoreductase/Mrp antiporter transmembrane" evidence="7">
    <location>
        <begin position="125"/>
        <end position="398"/>
    </location>
</feature>
<dbReference type="Proteomes" id="UP001623559">
    <property type="component" value="Unassembled WGS sequence"/>
</dbReference>
<evidence type="ECO:0000259" key="8">
    <source>
        <dbReference type="Pfam" id="PF00662"/>
    </source>
</evidence>
<evidence type="ECO:0000256" key="3">
    <source>
        <dbReference type="ARBA" id="ARBA00022989"/>
    </source>
</evidence>
<feature type="transmembrane region" description="Helical" evidence="6">
    <location>
        <begin position="286"/>
        <end position="302"/>
    </location>
</feature>
<feature type="transmembrane region" description="Helical" evidence="6">
    <location>
        <begin position="105"/>
        <end position="123"/>
    </location>
</feature>
<proteinExistence type="predicted"/>
<dbReference type="Pfam" id="PF00361">
    <property type="entry name" value="Proton_antipo_M"/>
    <property type="match status" value="1"/>
</dbReference>
<feature type="transmembrane region" description="Helical" evidence="6">
    <location>
        <begin position="383"/>
        <end position="403"/>
    </location>
</feature>
<dbReference type="InterPro" id="IPR001516">
    <property type="entry name" value="Proton_antipo_N"/>
</dbReference>
<gene>
    <name evidence="9" type="ORF">V7S74_04880</name>
</gene>
<feature type="transmembrane region" description="Helical" evidence="6">
    <location>
        <begin position="349"/>
        <end position="371"/>
    </location>
</feature>
<dbReference type="Gene3D" id="1.20.5.2700">
    <property type="match status" value="1"/>
</dbReference>
<evidence type="ECO:0000313" key="9">
    <source>
        <dbReference type="EMBL" id="MFL0206070.1"/>
    </source>
</evidence>
<dbReference type="EMBL" id="JBEWZG010000001">
    <property type="protein sequence ID" value="MFL0206070.1"/>
    <property type="molecule type" value="Genomic_DNA"/>
</dbReference>
<keyword evidence="3 6" id="KW-1133">Transmembrane helix</keyword>
<feature type="transmembrane region" description="Helical" evidence="6">
    <location>
        <begin position="31"/>
        <end position="50"/>
    </location>
</feature>
<feature type="transmembrane region" description="Helical" evidence="6">
    <location>
        <begin position="6"/>
        <end position="24"/>
    </location>
</feature>
<dbReference type="PANTHER" id="PTHR42829:SF1">
    <property type="entry name" value="INORGANIC CARBON TRANSPORTER SUBUNIT DABB-RELATED"/>
    <property type="match status" value="1"/>
</dbReference>
<dbReference type="InterPro" id="IPR001750">
    <property type="entry name" value="ND/Mrp_TM"/>
</dbReference>
<reference evidence="9 10" key="1">
    <citation type="submission" date="2024-07" db="EMBL/GenBank/DDBJ databases">
        <authorList>
            <person name="Pitt A."/>
            <person name="Hahn M.W."/>
        </authorList>
    </citation>
    <scope>NUCLEOTIDE SEQUENCE [LARGE SCALE GENOMIC DNA]</scope>
    <source>
        <strain evidence="9 10">2-AUSEE-184A6</strain>
    </source>
</reference>
<feature type="domain" description="NADH-Ubiquinone oxidoreductase (complex I) chain 5 N-terminal" evidence="8">
    <location>
        <begin position="58"/>
        <end position="108"/>
    </location>
</feature>
<evidence type="ECO:0000256" key="5">
    <source>
        <dbReference type="RuleBase" id="RU000320"/>
    </source>
</evidence>
<feature type="transmembrane region" description="Helical" evidence="6">
    <location>
        <begin position="189"/>
        <end position="209"/>
    </location>
</feature>
<feature type="transmembrane region" description="Helical" evidence="6">
    <location>
        <begin position="308"/>
        <end position="329"/>
    </location>
</feature>
<dbReference type="PANTHER" id="PTHR42829">
    <property type="entry name" value="NADH-UBIQUINONE OXIDOREDUCTASE CHAIN 5"/>
    <property type="match status" value="1"/>
</dbReference>
<dbReference type="InterPro" id="IPR003945">
    <property type="entry name" value="NU5C-like"/>
</dbReference>
<feature type="transmembrane region" description="Helical" evidence="6">
    <location>
        <begin position="230"/>
        <end position="248"/>
    </location>
</feature>
<dbReference type="Pfam" id="PF00662">
    <property type="entry name" value="Proton_antipo_N"/>
    <property type="match status" value="1"/>
</dbReference>
<feature type="transmembrane region" description="Helical" evidence="6">
    <location>
        <begin position="463"/>
        <end position="481"/>
    </location>
</feature>
<name>A0ABW8T0G9_9BACT</name>
<comment type="subcellular location">
    <subcellularLocation>
        <location evidence="1">Endomembrane system</location>
        <topology evidence="1">Multi-pass membrane protein</topology>
    </subcellularLocation>
    <subcellularLocation>
        <location evidence="5">Membrane</location>
        <topology evidence="5">Multi-pass membrane protein</topology>
    </subcellularLocation>
</comment>
<feature type="transmembrane region" description="Helical" evidence="6">
    <location>
        <begin position="260"/>
        <end position="279"/>
    </location>
</feature>
<evidence type="ECO:0000256" key="4">
    <source>
        <dbReference type="ARBA" id="ARBA00023136"/>
    </source>
</evidence>
<evidence type="ECO:0000256" key="2">
    <source>
        <dbReference type="ARBA" id="ARBA00022692"/>
    </source>
</evidence>
<sequence length="595" mass="65040">MGLNLLFLGVLLLPWVSALLVACFPKSLVSITLSGLFSAAALYFLSSVGADFKIAYTWFQLGGQEINASFWANSSAQLVLGLVAIVSFCVQLFSKSYLKGDPSIGRYYTYLHLFVGAMTLLLLTDSVFLFYGAWELVGACSYLLISFWHQKQAATQAAKKAFLINRLGDIALLFGLIGLGLHFNTWQFSAMQGIAPTLIGVAIIAGGIAKSAQFPLMSWLPDAMEGPTPASALIHAATMVAAGVFVGVRVFDITSPETHLFMGIIGAISFLSGAVFAIFQKDIKKTLAYSTISQLGLMWMGMGSDASLFHLLTHGIFKAGLFLAAGAVIHTVHSQSLNDMGGLRKKAPVAAFAYLIFGAGLMGLPLTGGFFSKENLAGFLYTSGRAELLVVLAIGMVLTSFYISRQFYLIFMGPLKEGSAEKNSAQNIPIRLLIIASLSIWISRHPFEMPENALLTIYHIPSFWLYITAMTWVIGIAGAYVSRNWIPAENYQFLPRFWPNLFRLIRWKSRSALIFETQILDRLVNGIASLQVILAHLLAWCDRHLVDGILVGGSSSLSLATGKILSRWQSAKVQSYWAMIIVTFALFLLYAVFTK</sequence>
<feature type="transmembrane region" description="Helical" evidence="6">
    <location>
        <begin position="70"/>
        <end position="93"/>
    </location>
</feature>
<feature type="transmembrane region" description="Helical" evidence="6">
    <location>
        <begin position="576"/>
        <end position="593"/>
    </location>
</feature>
<comment type="caution">
    <text evidence="9">The sequence shown here is derived from an EMBL/GenBank/DDBJ whole genome shotgun (WGS) entry which is preliminary data.</text>
</comment>
<dbReference type="PRINTS" id="PR01434">
    <property type="entry name" value="NADHDHGNASE5"/>
</dbReference>
<evidence type="ECO:0000256" key="1">
    <source>
        <dbReference type="ARBA" id="ARBA00004127"/>
    </source>
</evidence>
<dbReference type="RefSeq" id="WP_406777639.1">
    <property type="nucleotide sequence ID" value="NZ_JBEWZG010000001.1"/>
</dbReference>
<protein>
    <submittedName>
        <fullName evidence="9">Proton-conducting transporter membrane subunit</fullName>
    </submittedName>
</protein>
<keyword evidence="2 5" id="KW-0812">Transmembrane</keyword>
<feature type="transmembrane region" description="Helical" evidence="6">
    <location>
        <begin position="161"/>
        <end position="183"/>
    </location>
</feature>
<evidence type="ECO:0000313" key="10">
    <source>
        <dbReference type="Proteomes" id="UP001623559"/>
    </source>
</evidence>
<feature type="transmembrane region" description="Helical" evidence="6">
    <location>
        <begin position="129"/>
        <end position="149"/>
    </location>
</feature>
<feature type="transmembrane region" description="Helical" evidence="6">
    <location>
        <begin position="424"/>
        <end position="443"/>
    </location>
</feature>
<keyword evidence="4 6" id="KW-0472">Membrane</keyword>
<organism evidence="9 10">
    <name type="scientific">Aquirufa novilacunae</name>
    <dbReference type="NCBI Taxonomy" id="3139305"/>
    <lineage>
        <taxon>Bacteria</taxon>
        <taxon>Pseudomonadati</taxon>
        <taxon>Bacteroidota</taxon>
        <taxon>Cytophagia</taxon>
        <taxon>Cytophagales</taxon>
        <taxon>Flectobacillaceae</taxon>
        <taxon>Aquirufa</taxon>
    </lineage>
</organism>